<dbReference type="Pfam" id="PF00027">
    <property type="entry name" value="cNMP_binding"/>
    <property type="match status" value="1"/>
</dbReference>
<evidence type="ECO:0000256" key="3">
    <source>
        <dbReference type="ARBA" id="ARBA00022553"/>
    </source>
</evidence>
<dbReference type="SMART" id="SM00387">
    <property type="entry name" value="HATPase_c"/>
    <property type="match status" value="1"/>
</dbReference>
<dbReference type="Gene3D" id="1.10.287.130">
    <property type="match status" value="1"/>
</dbReference>
<feature type="domain" description="Histidine kinase" evidence="5">
    <location>
        <begin position="298"/>
        <end position="472"/>
    </location>
</feature>
<organism evidence="6 7">
    <name type="scientific">Deinobacterium chartae</name>
    <dbReference type="NCBI Taxonomy" id="521158"/>
    <lineage>
        <taxon>Bacteria</taxon>
        <taxon>Thermotogati</taxon>
        <taxon>Deinococcota</taxon>
        <taxon>Deinococci</taxon>
        <taxon>Deinococcales</taxon>
        <taxon>Deinococcaceae</taxon>
        <taxon>Deinobacterium</taxon>
    </lineage>
</organism>
<proteinExistence type="predicted"/>
<dbReference type="GO" id="GO:0000155">
    <property type="term" value="F:phosphorelay sensor kinase activity"/>
    <property type="evidence" value="ECO:0007669"/>
    <property type="project" value="InterPro"/>
</dbReference>
<dbReference type="SUPFAM" id="SSF47384">
    <property type="entry name" value="Homodimeric domain of signal transducing histidine kinase"/>
    <property type="match status" value="1"/>
</dbReference>
<keyword evidence="7" id="KW-1185">Reference proteome</keyword>
<comment type="catalytic activity">
    <reaction evidence="1">
        <text>ATP + protein L-histidine = ADP + protein N-phospho-L-histidine.</text>
        <dbReference type="EC" id="2.7.13.3"/>
    </reaction>
</comment>
<feature type="domain" description="Cyclic nucleotide-binding" evidence="4">
    <location>
        <begin position="23"/>
        <end position="142"/>
    </location>
</feature>
<dbReference type="InterPro" id="IPR004358">
    <property type="entry name" value="Sig_transdc_His_kin-like_C"/>
</dbReference>
<dbReference type="EC" id="2.7.13.3" evidence="2"/>
<dbReference type="SUPFAM" id="SSF55874">
    <property type="entry name" value="ATPase domain of HSP90 chaperone/DNA topoisomerase II/histidine kinase"/>
    <property type="match status" value="1"/>
</dbReference>
<dbReference type="PROSITE" id="PS50109">
    <property type="entry name" value="HIS_KIN"/>
    <property type="match status" value="1"/>
</dbReference>
<evidence type="ECO:0000313" key="6">
    <source>
        <dbReference type="EMBL" id="MBB6096827.1"/>
    </source>
</evidence>
<dbReference type="Gene3D" id="2.60.120.10">
    <property type="entry name" value="Jelly Rolls"/>
    <property type="match status" value="1"/>
</dbReference>
<evidence type="ECO:0000259" key="4">
    <source>
        <dbReference type="PROSITE" id="PS50042"/>
    </source>
</evidence>
<dbReference type="InterPro" id="IPR005467">
    <property type="entry name" value="His_kinase_dom"/>
</dbReference>
<keyword evidence="6" id="KW-0808">Transferase</keyword>
<gene>
    <name evidence="6" type="ORF">HNR42_000239</name>
</gene>
<dbReference type="PROSITE" id="PS50042">
    <property type="entry name" value="CNMP_BINDING_3"/>
    <property type="match status" value="1"/>
</dbReference>
<accession>A0A841HTZ7</accession>
<dbReference type="InterPro" id="IPR018490">
    <property type="entry name" value="cNMP-bd_dom_sf"/>
</dbReference>
<dbReference type="Proteomes" id="UP000569951">
    <property type="component" value="Unassembled WGS sequence"/>
</dbReference>
<evidence type="ECO:0000313" key="7">
    <source>
        <dbReference type="Proteomes" id="UP000569951"/>
    </source>
</evidence>
<dbReference type="SUPFAM" id="SSF51206">
    <property type="entry name" value="cAMP-binding domain-like"/>
    <property type="match status" value="1"/>
</dbReference>
<evidence type="ECO:0000256" key="2">
    <source>
        <dbReference type="ARBA" id="ARBA00012438"/>
    </source>
</evidence>
<dbReference type="CDD" id="cd00038">
    <property type="entry name" value="CAP_ED"/>
    <property type="match status" value="1"/>
</dbReference>
<evidence type="ECO:0000259" key="5">
    <source>
        <dbReference type="PROSITE" id="PS50109"/>
    </source>
</evidence>
<reference evidence="6 7" key="1">
    <citation type="submission" date="2020-08" db="EMBL/GenBank/DDBJ databases">
        <title>Genomic Encyclopedia of Type Strains, Phase IV (KMG-IV): sequencing the most valuable type-strain genomes for metagenomic binning, comparative biology and taxonomic classification.</title>
        <authorList>
            <person name="Goeker M."/>
        </authorList>
    </citation>
    <scope>NUCLEOTIDE SEQUENCE [LARGE SCALE GENOMIC DNA]</scope>
    <source>
        <strain evidence="6 7">DSM 21458</strain>
    </source>
</reference>
<dbReference type="InterPro" id="IPR036890">
    <property type="entry name" value="HATPase_C_sf"/>
</dbReference>
<dbReference type="Pfam" id="PF02518">
    <property type="entry name" value="HATPase_c"/>
    <property type="match status" value="1"/>
</dbReference>
<protein>
    <recommendedName>
        <fullName evidence="2">histidine kinase</fullName>
        <ecNumber evidence="2">2.7.13.3</ecNumber>
    </recommendedName>
</protein>
<evidence type="ECO:0000256" key="1">
    <source>
        <dbReference type="ARBA" id="ARBA00000085"/>
    </source>
</evidence>
<dbReference type="EMBL" id="JACHHG010000001">
    <property type="protein sequence ID" value="MBB6096827.1"/>
    <property type="molecule type" value="Genomic_DNA"/>
</dbReference>
<keyword evidence="6" id="KW-0418">Kinase</keyword>
<dbReference type="InterPro" id="IPR003661">
    <property type="entry name" value="HisK_dim/P_dom"/>
</dbReference>
<sequence length="478" mass="52009">MNTPPSELQAEPVTAAELRAIAALADLSEPDLAWIAGQCSAYTLEEGQALFQQHDPAEHMHFLLEGELEVCGSDPEGQPVAYRVRQGEVSGQLPHSRMTEFSGSGRAVGRTRIAVFPAARFTDLLQRVPVLESRLVAVMTGRVREQTRAQEQQARMLALGRLAAGLAHELNNPASAIRRTAADLRARLRTLPELVAALCEAGVSRTHLQQLEALSEQVRQRPSRPLGTLERSELEDTLSDRLEDWGVACGAELADTFVDVGLSVQDLEALPAETAEAREVGLRWLALTLAADKALEDVDQSSERIARLIGSVKTYSHMDRAATFEEVDLRAGLESTLTMLAHKVRERGVTVRTEYEPDLPPVRGFGGELNQVWTNLIDNALDALEPGGRIRVTARRHGEQVAVTVEDNGPGIAPEVQQCIFEPFFTTKPVGQGSGLGLDISHSIVTRRHGGSLQVDSRPGRTVFTVLLPLRGPQEAPA</sequence>
<dbReference type="AlphaFoldDB" id="A0A841HTZ7"/>
<keyword evidence="3" id="KW-0597">Phosphoprotein</keyword>
<dbReference type="PANTHER" id="PTHR43065:SF48">
    <property type="entry name" value="HISTIDINE KINASE"/>
    <property type="match status" value="1"/>
</dbReference>
<dbReference type="PRINTS" id="PR00344">
    <property type="entry name" value="BCTRLSENSOR"/>
</dbReference>
<dbReference type="InterPro" id="IPR003594">
    <property type="entry name" value="HATPase_dom"/>
</dbReference>
<dbReference type="Gene3D" id="3.30.565.10">
    <property type="entry name" value="Histidine kinase-like ATPase, C-terminal domain"/>
    <property type="match status" value="1"/>
</dbReference>
<dbReference type="InterPro" id="IPR036097">
    <property type="entry name" value="HisK_dim/P_sf"/>
</dbReference>
<dbReference type="InterPro" id="IPR014710">
    <property type="entry name" value="RmlC-like_jellyroll"/>
</dbReference>
<name>A0A841HTZ7_9DEIO</name>
<comment type="caution">
    <text evidence="6">The sequence shown here is derived from an EMBL/GenBank/DDBJ whole genome shotgun (WGS) entry which is preliminary data.</text>
</comment>
<dbReference type="CDD" id="cd00082">
    <property type="entry name" value="HisKA"/>
    <property type="match status" value="1"/>
</dbReference>
<dbReference type="RefSeq" id="WP_183983649.1">
    <property type="nucleotide sequence ID" value="NZ_JACHHG010000001.1"/>
</dbReference>
<dbReference type="PANTHER" id="PTHR43065">
    <property type="entry name" value="SENSOR HISTIDINE KINASE"/>
    <property type="match status" value="1"/>
</dbReference>
<dbReference type="InterPro" id="IPR000595">
    <property type="entry name" value="cNMP-bd_dom"/>
</dbReference>